<dbReference type="GO" id="GO:0000150">
    <property type="term" value="F:DNA strand exchange activity"/>
    <property type="evidence" value="ECO:0007669"/>
    <property type="project" value="InterPro"/>
</dbReference>
<dbReference type="Proteomes" id="UP000199126">
    <property type="component" value="Unassembled WGS sequence"/>
</dbReference>
<dbReference type="InterPro" id="IPR006119">
    <property type="entry name" value="Resolv_N"/>
</dbReference>
<reference evidence="3" key="1">
    <citation type="submission" date="2016-10" db="EMBL/GenBank/DDBJ databases">
        <authorList>
            <person name="Varghese N."/>
            <person name="Submissions S."/>
        </authorList>
    </citation>
    <scope>NUCLEOTIDE SEQUENCE [LARGE SCALE GENOMIC DNA]</scope>
    <source>
        <strain evidence="3">CGMCC 1.10121</strain>
    </source>
</reference>
<proteinExistence type="predicted"/>
<evidence type="ECO:0000313" key="3">
    <source>
        <dbReference type="Proteomes" id="UP000199126"/>
    </source>
</evidence>
<gene>
    <name evidence="2" type="ORF">SAMN04487948_12627</name>
</gene>
<accession>A0A1H8WAU9</accession>
<name>A0A1H8WAU9_9EURY</name>
<dbReference type="AlphaFoldDB" id="A0A1H8WAU9"/>
<dbReference type="InterPro" id="IPR036162">
    <property type="entry name" value="Resolvase-like_N_sf"/>
</dbReference>
<dbReference type="SUPFAM" id="SSF53041">
    <property type="entry name" value="Resolvase-like"/>
    <property type="match status" value="1"/>
</dbReference>
<protein>
    <submittedName>
        <fullName evidence="2">Resolvase, N terminal domain</fullName>
    </submittedName>
</protein>
<feature type="domain" description="Resolvase/invertase-type recombinase catalytic" evidence="1">
    <location>
        <begin position="1"/>
        <end position="77"/>
    </location>
</feature>
<evidence type="ECO:0000313" key="2">
    <source>
        <dbReference type="EMBL" id="SEP24786.1"/>
    </source>
</evidence>
<evidence type="ECO:0000259" key="1">
    <source>
        <dbReference type="PROSITE" id="PS51736"/>
    </source>
</evidence>
<dbReference type="Gene3D" id="3.40.50.1390">
    <property type="entry name" value="Resolvase, N-terminal catalytic domain"/>
    <property type="match status" value="1"/>
</dbReference>
<organism evidence="2 3">
    <name type="scientific">Halogranum amylolyticum</name>
    <dbReference type="NCBI Taxonomy" id="660520"/>
    <lineage>
        <taxon>Archaea</taxon>
        <taxon>Methanobacteriati</taxon>
        <taxon>Methanobacteriota</taxon>
        <taxon>Stenosarchaea group</taxon>
        <taxon>Halobacteria</taxon>
        <taxon>Halobacteriales</taxon>
        <taxon>Haloferacaceae</taxon>
    </lineage>
</organism>
<sequence length="77" mass="8203">MSDVEAGTLDAVVIHSISLICRSIRDLNQTASRLADAGVELHIISEGMVLRAGDDDPCQTALFQLFGVFAELVANMA</sequence>
<dbReference type="EMBL" id="FODV01000026">
    <property type="protein sequence ID" value="SEP24786.1"/>
    <property type="molecule type" value="Genomic_DNA"/>
</dbReference>
<keyword evidence="3" id="KW-1185">Reference proteome</keyword>
<dbReference type="GO" id="GO:0003677">
    <property type="term" value="F:DNA binding"/>
    <property type="evidence" value="ECO:0007669"/>
    <property type="project" value="InterPro"/>
</dbReference>
<dbReference type="PROSITE" id="PS51736">
    <property type="entry name" value="RECOMBINASES_3"/>
    <property type="match status" value="1"/>
</dbReference>
<dbReference type="Pfam" id="PF00239">
    <property type="entry name" value="Resolvase"/>
    <property type="match status" value="1"/>
</dbReference>